<evidence type="ECO:0000313" key="2">
    <source>
        <dbReference type="Proteomes" id="UP000199559"/>
    </source>
</evidence>
<keyword evidence="2" id="KW-1185">Reference proteome</keyword>
<dbReference type="EMBL" id="FORM01000004">
    <property type="protein sequence ID" value="SFJ04669.1"/>
    <property type="molecule type" value="Genomic_DNA"/>
</dbReference>
<dbReference type="Proteomes" id="UP000199559">
    <property type="component" value="Unassembled WGS sequence"/>
</dbReference>
<sequence length="188" mass="21056">MKTKLFFITLIITTTMLSQTKELPYYELPEASKTFTAGTVAARQVDALGFRFYHATDGLTESDLVYKSSDSVRTTGETVKHIYELSIIVLNSTLKQENVKDTTVLDFEAQRSVTLNNLKQAADILRASEDISEFEIIFGSSKIPFWNNINGPIADSIWHCGQIASFRRITGNPISPKVNHFSGKVKQD</sequence>
<protein>
    <recommendedName>
        <fullName evidence="3">DinB superfamily protein</fullName>
    </recommendedName>
</protein>
<dbReference type="SUPFAM" id="SSF109854">
    <property type="entry name" value="DinB/YfiT-like putative metalloenzymes"/>
    <property type="match status" value="1"/>
</dbReference>
<dbReference type="AlphaFoldDB" id="A0A1I3N650"/>
<accession>A0A1I3N650</accession>
<evidence type="ECO:0008006" key="3">
    <source>
        <dbReference type="Google" id="ProtNLM"/>
    </source>
</evidence>
<dbReference type="InterPro" id="IPR034660">
    <property type="entry name" value="DinB/YfiT-like"/>
</dbReference>
<organism evidence="1 2">
    <name type="scientific">Olleya namhaensis</name>
    <dbReference type="NCBI Taxonomy" id="1144750"/>
    <lineage>
        <taxon>Bacteria</taxon>
        <taxon>Pseudomonadati</taxon>
        <taxon>Bacteroidota</taxon>
        <taxon>Flavobacteriia</taxon>
        <taxon>Flavobacteriales</taxon>
        <taxon>Flavobacteriaceae</taxon>
    </lineage>
</organism>
<gene>
    <name evidence="1" type="ORF">SAMN05443431_10428</name>
</gene>
<dbReference type="Gene3D" id="1.20.120.450">
    <property type="entry name" value="dinb family like domain"/>
    <property type="match status" value="1"/>
</dbReference>
<reference evidence="2" key="1">
    <citation type="submission" date="2016-10" db="EMBL/GenBank/DDBJ databases">
        <authorList>
            <person name="Varghese N."/>
            <person name="Submissions S."/>
        </authorList>
    </citation>
    <scope>NUCLEOTIDE SEQUENCE [LARGE SCALE GENOMIC DNA]</scope>
    <source>
        <strain evidence="2">DSM 28881</strain>
    </source>
</reference>
<proteinExistence type="predicted"/>
<name>A0A1I3N650_9FLAO</name>
<dbReference type="STRING" id="1144750.SAMN05443431_10428"/>
<evidence type="ECO:0000313" key="1">
    <source>
        <dbReference type="EMBL" id="SFJ04669.1"/>
    </source>
</evidence>
<dbReference type="RefSeq" id="WP_090839024.1">
    <property type="nucleotide sequence ID" value="NZ_FORM01000004.1"/>
</dbReference>